<sequence length="154" mass="17174">MGKLCAVISCLLLSVAAVTAQGAQSERLLPQWLTGILAVTGFLFLTFVAFLVKKAWCEEPSRKKTTMESVEEKDYVNKNTYDTSLEMRRDNMNVYDSVIDVTVDKATDGDRLLVRRSLQTLSVHQQDLVAPLQAAVHRRCALKHTPASDQPSTF</sequence>
<keyword evidence="9" id="KW-1185">Reference proteome</keyword>
<dbReference type="EMBL" id="SRLO01000230">
    <property type="protein sequence ID" value="TNN65765.1"/>
    <property type="molecule type" value="Genomic_DNA"/>
</dbReference>
<accession>A0A4Z2HKF1</accession>
<evidence type="ECO:0000313" key="9">
    <source>
        <dbReference type="Proteomes" id="UP000314294"/>
    </source>
</evidence>
<feature type="chain" id="PRO_5021429614" evidence="7">
    <location>
        <begin position="21"/>
        <end position="154"/>
    </location>
</feature>
<evidence type="ECO:0000256" key="2">
    <source>
        <dbReference type="ARBA" id="ARBA00022692"/>
    </source>
</evidence>
<evidence type="ECO:0000256" key="6">
    <source>
        <dbReference type="SAM" id="Phobius"/>
    </source>
</evidence>
<dbReference type="Pfam" id="PF15807">
    <property type="entry name" value="MAP17"/>
    <property type="match status" value="1"/>
</dbReference>
<comment type="similarity">
    <text evidence="5">Belongs to the PDZK1-interacting protein 1/SMIM24 family.</text>
</comment>
<organism evidence="8 9">
    <name type="scientific">Liparis tanakae</name>
    <name type="common">Tanaka's snailfish</name>
    <dbReference type="NCBI Taxonomy" id="230148"/>
    <lineage>
        <taxon>Eukaryota</taxon>
        <taxon>Metazoa</taxon>
        <taxon>Chordata</taxon>
        <taxon>Craniata</taxon>
        <taxon>Vertebrata</taxon>
        <taxon>Euteleostomi</taxon>
        <taxon>Actinopterygii</taxon>
        <taxon>Neopterygii</taxon>
        <taxon>Teleostei</taxon>
        <taxon>Neoteleostei</taxon>
        <taxon>Acanthomorphata</taxon>
        <taxon>Eupercaria</taxon>
        <taxon>Perciformes</taxon>
        <taxon>Cottioidei</taxon>
        <taxon>Cottales</taxon>
        <taxon>Liparidae</taxon>
        <taxon>Liparis</taxon>
    </lineage>
</organism>
<evidence type="ECO:0000256" key="1">
    <source>
        <dbReference type="ARBA" id="ARBA00004167"/>
    </source>
</evidence>
<gene>
    <name evidence="8" type="primary">pteg</name>
    <name evidence="8" type="ORF">EYF80_024058</name>
</gene>
<keyword evidence="3 6" id="KW-1133">Transmembrane helix</keyword>
<evidence type="ECO:0000256" key="5">
    <source>
        <dbReference type="ARBA" id="ARBA00049650"/>
    </source>
</evidence>
<feature type="transmembrane region" description="Helical" evidence="6">
    <location>
        <begin position="32"/>
        <end position="52"/>
    </location>
</feature>
<evidence type="ECO:0000256" key="4">
    <source>
        <dbReference type="ARBA" id="ARBA00023136"/>
    </source>
</evidence>
<dbReference type="PANTHER" id="PTHR15296:SF1">
    <property type="entry name" value="PDZK1 INTERACTING PROTEIN 1"/>
    <property type="match status" value="1"/>
</dbReference>
<dbReference type="OrthoDB" id="9900654at2759"/>
<keyword evidence="7" id="KW-0732">Signal</keyword>
<keyword evidence="2 6" id="KW-0812">Transmembrane</keyword>
<evidence type="ECO:0000256" key="7">
    <source>
        <dbReference type="SAM" id="SignalP"/>
    </source>
</evidence>
<proteinExistence type="inferred from homology"/>
<feature type="signal peptide" evidence="7">
    <location>
        <begin position="1"/>
        <end position="20"/>
    </location>
</feature>
<comment type="caution">
    <text evidence="8">The sequence shown here is derived from an EMBL/GenBank/DDBJ whole genome shotgun (WGS) entry which is preliminary data.</text>
</comment>
<reference evidence="8 9" key="1">
    <citation type="submission" date="2019-03" db="EMBL/GenBank/DDBJ databases">
        <title>First draft genome of Liparis tanakae, snailfish: a comprehensive survey of snailfish specific genes.</title>
        <authorList>
            <person name="Kim W."/>
            <person name="Song I."/>
            <person name="Jeong J.-H."/>
            <person name="Kim D."/>
            <person name="Kim S."/>
            <person name="Ryu S."/>
            <person name="Song J.Y."/>
            <person name="Lee S.K."/>
        </authorList>
    </citation>
    <scope>NUCLEOTIDE SEQUENCE [LARGE SCALE GENOMIC DNA]</scope>
    <source>
        <tissue evidence="8">Muscle</tissue>
    </source>
</reference>
<comment type="subcellular location">
    <subcellularLocation>
        <location evidence="1">Membrane</location>
        <topology evidence="1">Single-pass membrane protein</topology>
    </subcellularLocation>
</comment>
<protein>
    <submittedName>
        <fullName evidence="8">Proximal tubules-expressed gene protein</fullName>
    </submittedName>
</protein>
<evidence type="ECO:0000256" key="3">
    <source>
        <dbReference type="ARBA" id="ARBA00022989"/>
    </source>
</evidence>
<evidence type="ECO:0000313" key="8">
    <source>
        <dbReference type="EMBL" id="TNN65765.1"/>
    </source>
</evidence>
<name>A0A4Z2HKF1_9TELE</name>
<dbReference type="AlphaFoldDB" id="A0A4Z2HKF1"/>
<dbReference type="InterPro" id="IPR031627">
    <property type="entry name" value="PDZK1IP1/SMIM24"/>
</dbReference>
<dbReference type="Proteomes" id="UP000314294">
    <property type="component" value="Unassembled WGS sequence"/>
</dbReference>
<dbReference type="PANTHER" id="PTHR15296">
    <property type="entry name" value="MEMBRANE-ASSOCIATED PROTEIN MAP17"/>
    <property type="match status" value="1"/>
</dbReference>
<keyword evidence="4 6" id="KW-0472">Membrane</keyword>
<dbReference type="GO" id="GO:0016020">
    <property type="term" value="C:membrane"/>
    <property type="evidence" value="ECO:0007669"/>
    <property type="project" value="UniProtKB-SubCell"/>
</dbReference>